<dbReference type="AlphaFoldDB" id="A0A926IHT0"/>
<sequence>MIPVYYDLHLHSCLSPCGDNDMTPNNILNMALLKELEMIALTDHNSCKNCPALMKAALDAPVTVIPGMELTTQEEIHVVCLFPALENAMDFDRYVYSNLTKIENAPDIFGEQLILNEQDEIIGKEPYLLVNATSIEISRVPSLVGQYEGICWPAHIDRSSYSVLSNLGFLPPECDFKTLEVANPDLFFAGGKNVQYQDGYQILTNSDAHYLWDIQERTRCIHLESRDFQGLAKRVSGILPRK</sequence>
<dbReference type="InterPro" id="IPR003141">
    <property type="entry name" value="Pol/His_phosphatase_N"/>
</dbReference>
<organism evidence="2 3">
    <name type="scientific">Youxingia wuxianensis</name>
    <dbReference type="NCBI Taxonomy" id="2763678"/>
    <lineage>
        <taxon>Bacteria</taxon>
        <taxon>Bacillati</taxon>
        <taxon>Bacillota</taxon>
        <taxon>Clostridia</taxon>
        <taxon>Eubacteriales</taxon>
        <taxon>Oscillospiraceae</taxon>
        <taxon>Youxingia</taxon>
    </lineage>
</organism>
<dbReference type="InterPro" id="IPR004013">
    <property type="entry name" value="PHP_dom"/>
</dbReference>
<dbReference type="EMBL" id="JACRTD010000004">
    <property type="protein sequence ID" value="MBC8585450.1"/>
    <property type="molecule type" value="Genomic_DNA"/>
</dbReference>
<dbReference type="GO" id="GO:0035312">
    <property type="term" value="F:5'-3' DNA exonuclease activity"/>
    <property type="evidence" value="ECO:0007669"/>
    <property type="project" value="TreeGrafter"/>
</dbReference>
<evidence type="ECO:0000313" key="2">
    <source>
        <dbReference type="EMBL" id="MBC8585450.1"/>
    </source>
</evidence>
<name>A0A926IHT0_9FIRM</name>
<evidence type="ECO:0000259" key="1">
    <source>
        <dbReference type="SMART" id="SM00481"/>
    </source>
</evidence>
<protein>
    <submittedName>
        <fullName evidence="2">PHP domain-containing protein</fullName>
    </submittedName>
</protein>
<feature type="domain" description="Polymerase/histidinol phosphatase N-terminal" evidence="1">
    <location>
        <begin position="6"/>
        <end position="74"/>
    </location>
</feature>
<dbReference type="PANTHER" id="PTHR42924:SF3">
    <property type="entry name" value="POLYMERASE_HISTIDINOL PHOSPHATASE N-TERMINAL DOMAIN-CONTAINING PROTEIN"/>
    <property type="match status" value="1"/>
</dbReference>
<proteinExistence type="predicted"/>
<dbReference type="InterPro" id="IPR052018">
    <property type="entry name" value="PHP_domain"/>
</dbReference>
<dbReference type="InterPro" id="IPR016195">
    <property type="entry name" value="Pol/histidinol_Pase-like"/>
</dbReference>
<dbReference type="CDD" id="cd07432">
    <property type="entry name" value="PHP_HisPPase"/>
    <property type="match status" value="1"/>
</dbReference>
<comment type="caution">
    <text evidence="2">The sequence shown here is derived from an EMBL/GenBank/DDBJ whole genome shotgun (WGS) entry which is preliminary data.</text>
</comment>
<dbReference type="Pfam" id="PF02811">
    <property type="entry name" value="PHP"/>
    <property type="match status" value="1"/>
</dbReference>
<dbReference type="GO" id="GO:0004534">
    <property type="term" value="F:5'-3' RNA exonuclease activity"/>
    <property type="evidence" value="ECO:0007669"/>
    <property type="project" value="TreeGrafter"/>
</dbReference>
<dbReference type="SMART" id="SM00481">
    <property type="entry name" value="POLIIIAc"/>
    <property type="match status" value="1"/>
</dbReference>
<accession>A0A926IHT0</accession>
<evidence type="ECO:0000313" key="3">
    <source>
        <dbReference type="Proteomes" id="UP000623678"/>
    </source>
</evidence>
<dbReference type="Proteomes" id="UP000623678">
    <property type="component" value="Unassembled WGS sequence"/>
</dbReference>
<dbReference type="Gene3D" id="3.20.20.140">
    <property type="entry name" value="Metal-dependent hydrolases"/>
    <property type="match status" value="1"/>
</dbReference>
<dbReference type="SUPFAM" id="SSF89550">
    <property type="entry name" value="PHP domain-like"/>
    <property type="match status" value="1"/>
</dbReference>
<reference evidence="2" key="1">
    <citation type="submission" date="2020-08" db="EMBL/GenBank/DDBJ databases">
        <title>Genome public.</title>
        <authorList>
            <person name="Liu C."/>
            <person name="Sun Q."/>
        </authorList>
    </citation>
    <scope>NUCLEOTIDE SEQUENCE</scope>
    <source>
        <strain evidence="2">NSJ-64</strain>
    </source>
</reference>
<gene>
    <name evidence="2" type="ORF">H8705_07625</name>
</gene>
<dbReference type="RefSeq" id="WP_262395229.1">
    <property type="nucleotide sequence ID" value="NZ_JACRTD010000004.1"/>
</dbReference>
<dbReference type="PANTHER" id="PTHR42924">
    <property type="entry name" value="EXONUCLEASE"/>
    <property type="match status" value="1"/>
</dbReference>
<keyword evidence="3" id="KW-1185">Reference proteome</keyword>